<gene>
    <name evidence="2" type="ORF">SMAX5B_013707</name>
</gene>
<keyword evidence="3" id="KW-1185">Reference proteome</keyword>
<proteinExistence type="predicted"/>
<evidence type="ECO:0000313" key="3">
    <source>
        <dbReference type="Proteomes" id="UP000246464"/>
    </source>
</evidence>
<feature type="region of interest" description="Disordered" evidence="1">
    <location>
        <begin position="51"/>
        <end position="70"/>
    </location>
</feature>
<organism evidence="2 3">
    <name type="scientific">Scophthalmus maximus</name>
    <name type="common">Turbot</name>
    <name type="synonym">Psetta maxima</name>
    <dbReference type="NCBI Taxonomy" id="52904"/>
    <lineage>
        <taxon>Eukaryota</taxon>
        <taxon>Metazoa</taxon>
        <taxon>Chordata</taxon>
        <taxon>Craniata</taxon>
        <taxon>Vertebrata</taxon>
        <taxon>Euteleostomi</taxon>
        <taxon>Actinopterygii</taxon>
        <taxon>Neopterygii</taxon>
        <taxon>Teleostei</taxon>
        <taxon>Neoteleostei</taxon>
        <taxon>Acanthomorphata</taxon>
        <taxon>Carangaria</taxon>
        <taxon>Pleuronectiformes</taxon>
        <taxon>Pleuronectoidei</taxon>
        <taxon>Scophthalmidae</taxon>
        <taxon>Scophthalmus</taxon>
    </lineage>
</organism>
<reference evidence="2 3" key="1">
    <citation type="submission" date="2017-12" db="EMBL/GenBank/DDBJ databases">
        <title>Integrating genomic resources of turbot (Scophthalmus maximus) in depth evaluation of genetic and physical mapping variation across individuals.</title>
        <authorList>
            <person name="Martinez P."/>
        </authorList>
    </citation>
    <scope>NUCLEOTIDE SEQUENCE [LARGE SCALE GENOMIC DNA]</scope>
</reference>
<dbReference type="Proteomes" id="UP000246464">
    <property type="component" value="Chromosome 1"/>
</dbReference>
<dbReference type="EMBL" id="CP026243">
    <property type="protein sequence ID" value="AWO97147.1"/>
    <property type="molecule type" value="Genomic_DNA"/>
</dbReference>
<sequence>MMMFDVCERYEMKDRSKQQHVIYIRARPRNVKALGRDLKVEDVEDEVERRWGCGGTPGATPASHLHTAFT</sequence>
<accession>A0A2U9AZW0</accession>
<dbReference type="AlphaFoldDB" id="A0A2U9AZW0"/>
<evidence type="ECO:0000313" key="2">
    <source>
        <dbReference type="EMBL" id="AWO97147.1"/>
    </source>
</evidence>
<evidence type="ECO:0000256" key="1">
    <source>
        <dbReference type="SAM" id="MobiDB-lite"/>
    </source>
</evidence>
<name>A0A2U9AZW0_SCOMX</name>
<protein>
    <submittedName>
        <fullName evidence="2">Uncharacterized protein</fullName>
    </submittedName>
</protein>